<protein>
    <submittedName>
        <fullName evidence="3">NAD-dependent epimerase/dehydratase family protein</fullName>
    </submittedName>
</protein>
<dbReference type="Proteomes" id="UP000298111">
    <property type="component" value="Unassembled WGS sequence"/>
</dbReference>
<dbReference type="InterPro" id="IPR036291">
    <property type="entry name" value="NAD(P)-bd_dom_sf"/>
</dbReference>
<dbReference type="InterPro" id="IPR001509">
    <property type="entry name" value="Epimerase_deHydtase"/>
</dbReference>
<feature type="compositionally biased region" description="Basic and acidic residues" evidence="1">
    <location>
        <begin position="355"/>
        <end position="367"/>
    </location>
</feature>
<dbReference type="Gene3D" id="3.40.50.720">
    <property type="entry name" value="NAD(P)-binding Rossmann-like Domain"/>
    <property type="match status" value="1"/>
</dbReference>
<dbReference type="InterPro" id="IPR050177">
    <property type="entry name" value="Lipid_A_modif_metabolic_enz"/>
</dbReference>
<dbReference type="SUPFAM" id="SSF51735">
    <property type="entry name" value="NAD(P)-binding Rossmann-fold domains"/>
    <property type="match status" value="1"/>
</dbReference>
<evidence type="ECO:0000259" key="2">
    <source>
        <dbReference type="Pfam" id="PF01370"/>
    </source>
</evidence>
<dbReference type="GeneID" id="75182097"/>
<dbReference type="AlphaFoldDB" id="A0A8H1QNQ0"/>
<name>A0A8H1QNQ0_9ACTN</name>
<reference evidence="3 4" key="1">
    <citation type="submission" date="2018-10" db="EMBL/GenBank/DDBJ databases">
        <title>Isolation of pseudouridimycin from Streptomyces albus DSM 40763.</title>
        <authorList>
            <person name="Rosenqvist P."/>
            <person name="Metsae-Ketelae M."/>
            <person name="Virta P."/>
        </authorList>
    </citation>
    <scope>NUCLEOTIDE SEQUENCE [LARGE SCALE GENOMIC DNA]</scope>
    <source>
        <strain evidence="3 4">DSM 40763</strain>
    </source>
</reference>
<dbReference type="PANTHER" id="PTHR43245">
    <property type="entry name" value="BIFUNCTIONAL POLYMYXIN RESISTANCE PROTEIN ARNA"/>
    <property type="match status" value="1"/>
</dbReference>
<dbReference type="EMBL" id="RCIY01000067">
    <property type="protein sequence ID" value="TGG80874.1"/>
    <property type="molecule type" value="Genomic_DNA"/>
</dbReference>
<evidence type="ECO:0000313" key="4">
    <source>
        <dbReference type="Proteomes" id="UP000298111"/>
    </source>
</evidence>
<evidence type="ECO:0000313" key="3">
    <source>
        <dbReference type="EMBL" id="TGG80874.1"/>
    </source>
</evidence>
<accession>A0A8H1QNQ0</accession>
<proteinExistence type="predicted"/>
<dbReference type="Pfam" id="PF01370">
    <property type="entry name" value="Epimerase"/>
    <property type="match status" value="1"/>
</dbReference>
<comment type="caution">
    <text evidence="3">The sequence shown here is derived from an EMBL/GenBank/DDBJ whole genome shotgun (WGS) entry which is preliminary data.</text>
</comment>
<organism evidence="3 4">
    <name type="scientific">Streptomyces albus</name>
    <dbReference type="NCBI Taxonomy" id="1888"/>
    <lineage>
        <taxon>Bacteria</taxon>
        <taxon>Bacillati</taxon>
        <taxon>Actinomycetota</taxon>
        <taxon>Actinomycetes</taxon>
        <taxon>Kitasatosporales</taxon>
        <taxon>Streptomycetaceae</taxon>
        <taxon>Streptomyces</taxon>
    </lineage>
</organism>
<gene>
    <name evidence="3" type="ORF">D8771_20315</name>
</gene>
<evidence type="ECO:0000256" key="1">
    <source>
        <dbReference type="SAM" id="MobiDB-lite"/>
    </source>
</evidence>
<feature type="domain" description="NAD-dependent epimerase/dehydratase" evidence="2">
    <location>
        <begin position="5"/>
        <end position="237"/>
    </location>
</feature>
<sequence length="367" mass="38950">MGKVVLVTGVARPLGGRFVRRLLREPGVSGVVGVDTRPPAHRLDGARFVQTDIRQPAIGKVLAEHAVDTVVHMDLHGTPLTPGGGGRGAVKETNVIGTMQLLGACQKAPSVSRLVIKSTTSVYGSAPRDPAVFDETTPVRSLPGGGFAKDAVEIEGYVRGFARRRPDVAVTVLRFAHILGPAAESPLAEYFSLPVLPTVLGYDPRLQFVHDDDVIEVLRLAAGEPRAGTLTAGTFNIAGDGVLLLSQCARRLGRPTVPMLMPAIRWGSGVLRSVGVTDFSAEQLRLLTHGRVVRTEHARDVLGFTPRRTTAQTLDAFARSRGSGLLPPGKVAHAVDRFAALLPGKPGRPAGEGAATRRERAEVRQDG</sequence>
<dbReference type="PANTHER" id="PTHR43245:SF52">
    <property type="entry name" value="NAD-DEPENDENT EPIMERASE_DEHYDRATASE"/>
    <property type="match status" value="1"/>
</dbReference>
<dbReference type="RefSeq" id="WP_033230342.1">
    <property type="nucleotide sequence ID" value="NZ_BBQG01000012.1"/>
</dbReference>
<dbReference type="PROSITE" id="PS50890">
    <property type="entry name" value="PUA"/>
    <property type="match status" value="1"/>
</dbReference>
<feature type="region of interest" description="Disordered" evidence="1">
    <location>
        <begin position="342"/>
        <end position="367"/>
    </location>
</feature>